<accession>A0ABQ1QL85</accession>
<comment type="caution">
    <text evidence="1">The sequence shown here is derived from an EMBL/GenBank/DDBJ whole genome shotgun (WGS) entry which is preliminary data.</text>
</comment>
<sequence>MDTSPPGQSVETHDELRIAAPHRELLDWARTHMSAIEEARWAYDVALDGDV</sequence>
<evidence type="ECO:0000313" key="2">
    <source>
        <dbReference type="Proteomes" id="UP000630594"/>
    </source>
</evidence>
<proteinExistence type="predicted"/>
<dbReference type="RefSeq" id="WP_158630666.1">
    <property type="nucleotide sequence ID" value="NZ_BMCK01000006.1"/>
</dbReference>
<organism evidence="1 2">
    <name type="scientific">Nocardioides daphniae</name>
    <dbReference type="NCBI Taxonomy" id="402297"/>
    <lineage>
        <taxon>Bacteria</taxon>
        <taxon>Bacillati</taxon>
        <taxon>Actinomycetota</taxon>
        <taxon>Actinomycetes</taxon>
        <taxon>Propionibacteriales</taxon>
        <taxon>Nocardioidaceae</taxon>
        <taxon>Nocardioides</taxon>
    </lineage>
</organism>
<reference evidence="2" key="1">
    <citation type="journal article" date="2019" name="Int. J. Syst. Evol. Microbiol.">
        <title>The Global Catalogue of Microorganisms (GCM) 10K type strain sequencing project: providing services to taxonomists for standard genome sequencing and annotation.</title>
        <authorList>
            <consortium name="The Broad Institute Genomics Platform"/>
            <consortium name="The Broad Institute Genome Sequencing Center for Infectious Disease"/>
            <person name="Wu L."/>
            <person name="Ma J."/>
        </authorList>
    </citation>
    <scope>NUCLEOTIDE SEQUENCE [LARGE SCALE GENOMIC DNA]</scope>
    <source>
        <strain evidence="2">CCM 7403</strain>
    </source>
</reference>
<dbReference type="Proteomes" id="UP000630594">
    <property type="component" value="Unassembled WGS sequence"/>
</dbReference>
<evidence type="ECO:0000313" key="1">
    <source>
        <dbReference type="EMBL" id="GGD31273.1"/>
    </source>
</evidence>
<keyword evidence="2" id="KW-1185">Reference proteome</keyword>
<gene>
    <name evidence="1" type="ORF">GCM10007231_33550</name>
</gene>
<dbReference type="EMBL" id="BMCK01000006">
    <property type="protein sequence ID" value="GGD31273.1"/>
    <property type="molecule type" value="Genomic_DNA"/>
</dbReference>
<name>A0ABQ1QL85_9ACTN</name>
<protein>
    <submittedName>
        <fullName evidence="1">Uncharacterized protein</fullName>
    </submittedName>
</protein>